<dbReference type="AlphaFoldDB" id="A0A1A6HRI9"/>
<evidence type="ECO:0000313" key="3">
    <source>
        <dbReference type="EMBL" id="OBS80834.1"/>
    </source>
</evidence>
<protein>
    <recommendedName>
        <fullName evidence="2">UBZ2-type domain-containing protein</fullName>
    </recommendedName>
</protein>
<accession>A0A1A6HRI9</accession>
<dbReference type="InterPro" id="IPR031490">
    <property type="entry name" value="UBZ2_FAAP20"/>
</dbReference>
<feature type="region of interest" description="Disordered" evidence="1">
    <location>
        <begin position="1"/>
        <end position="31"/>
    </location>
</feature>
<dbReference type="InterPro" id="IPR052689">
    <property type="entry name" value="FA_core_complex_assoc"/>
</dbReference>
<dbReference type="PANTHER" id="PTHR37862">
    <property type="entry name" value="FANCONI ANEMIA CORE COMPLEX-ASSOCIATED PROTEIN 20"/>
    <property type="match status" value="1"/>
</dbReference>
<organism evidence="3 4">
    <name type="scientific">Neotoma lepida</name>
    <name type="common">Desert woodrat</name>
    <dbReference type="NCBI Taxonomy" id="56216"/>
    <lineage>
        <taxon>Eukaryota</taxon>
        <taxon>Metazoa</taxon>
        <taxon>Chordata</taxon>
        <taxon>Craniata</taxon>
        <taxon>Vertebrata</taxon>
        <taxon>Euteleostomi</taxon>
        <taxon>Mammalia</taxon>
        <taxon>Eutheria</taxon>
        <taxon>Euarchontoglires</taxon>
        <taxon>Glires</taxon>
        <taxon>Rodentia</taxon>
        <taxon>Myomorpha</taxon>
        <taxon>Muroidea</taxon>
        <taxon>Cricetidae</taxon>
        <taxon>Neotominae</taxon>
        <taxon>Neotoma</taxon>
    </lineage>
</organism>
<name>A0A1A6HRI9_NEOLE</name>
<dbReference type="GO" id="GO:0043130">
    <property type="term" value="F:ubiquitin binding"/>
    <property type="evidence" value="ECO:0007669"/>
    <property type="project" value="InterPro"/>
</dbReference>
<evidence type="ECO:0000256" key="1">
    <source>
        <dbReference type="SAM" id="MobiDB-lite"/>
    </source>
</evidence>
<dbReference type="Pfam" id="PF15750">
    <property type="entry name" value="UBZ_FAAP20"/>
    <property type="match status" value="1"/>
</dbReference>
<gene>
    <name evidence="3" type="ORF">A6R68_20969</name>
</gene>
<keyword evidence="4" id="KW-1185">Reference proteome</keyword>
<dbReference type="Proteomes" id="UP000092124">
    <property type="component" value="Unassembled WGS sequence"/>
</dbReference>
<proteinExistence type="predicted"/>
<dbReference type="PROSITE" id="PS51906">
    <property type="entry name" value="ZF_UBZ2"/>
    <property type="match status" value="1"/>
</dbReference>
<evidence type="ECO:0000313" key="4">
    <source>
        <dbReference type="Proteomes" id="UP000092124"/>
    </source>
</evidence>
<dbReference type="GO" id="GO:0043240">
    <property type="term" value="C:Fanconi anaemia nuclear complex"/>
    <property type="evidence" value="ECO:0007669"/>
    <property type="project" value="TreeGrafter"/>
</dbReference>
<comment type="caution">
    <text evidence="3">The sequence shown here is derived from an EMBL/GenBank/DDBJ whole genome shotgun (WGS) entry which is preliminary data.</text>
</comment>
<dbReference type="PANTHER" id="PTHR37862:SF1">
    <property type="entry name" value="FANCONI ANEMIA CORE COMPLEX-ASSOCIATED PROTEIN 20"/>
    <property type="match status" value="1"/>
</dbReference>
<dbReference type="GO" id="GO:0070530">
    <property type="term" value="F:K63-linked polyubiquitin modification-dependent protein binding"/>
    <property type="evidence" value="ECO:0007669"/>
    <property type="project" value="TreeGrafter"/>
</dbReference>
<dbReference type="EMBL" id="LZPO01017310">
    <property type="protein sequence ID" value="OBS80834.1"/>
    <property type="molecule type" value="Genomic_DNA"/>
</dbReference>
<dbReference type="OrthoDB" id="10063431at2759"/>
<dbReference type="InterPro" id="IPR031491">
    <property type="entry name" value="FANCA_interact"/>
</dbReference>
<sequence>MEEEQRLRGRLSRRRPPAGGGVHLPSNVNRTLDPPLRAPSLHYSTVDSFYPTPPESCYPSLYSPCDLPCGTPFLGHSTMDSLAVLPRAPSCRPWFLLEDSKSEPWAALLRSTVSGNVDLTPNNQPLPPLPAFSSQVCPEALMGNGLGEDSRALGEVMVLVAVTSWAPAFQESLPDPEPTVPPEVFTVGSKTFSWTPFPPALGGSGNSYQLFHGTGGSLGSPTPSLKGCPAPDSRQIPSTQECVSMQSSPVLLSCPLCQKAFEPTLAKPDVDSHLAQCLAESTEDVVW</sequence>
<reference evidence="3 4" key="1">
    <citation type="submission" date="2016-06" db="EMBL/GenBank/DDBJ databases">
        <title>The Draft Genome Sequence and Annotation of the Desert Woodrat Neotoma lepida.</title>
        <authorList>
            <person name="Campbell M."/>
            <person name="Oakeson K.F."/>
            <person name="Yandell M."/>
            <person name="Halpert J.R."/>
            <person name="Dearing D."/>
        </authorList>
    </citation>
    <scope>NUCLEOTIDE SEQUENCE [LARGE SCALE GENOMIC DNA]</scope>
    <source>
        <strain evidence="3">417</strain>
        <tissue evidence="3">Liver</tissue>
    </source>
</reference>
<dbReference type="Pfam" id="PF15751">
    <property type="entry name" value="FANCA_interact"/>
    <property type="match status" value="2"/>
</dbReference>
<evidence type="ECO:0000259" key="2">
    <source>
        <dbReference type="PROSITE" id="PS51906"/>
    </source>
</evidence>
<dbReference type="GO" id="GO:0006974">
    <property type="term" value="P:DNA damage response"/>
    <property type="evidence" value="ECO:0007669"/>
    <property type="project" value="TreeGrafter"/>
</dbReference>
<feature type="domain" description="UBZ2-type" evidence="2">
    <location>
        <begin position="251"/>
        <end position="287"/>
    </location>
</feature>
<dbReference type="STRING" id="56216.A0A1A6HRI9"/>